<reference evidence="1" key="1">
    <citation type="submission" date="2022-12" db="EMBL/GenBank/DDBJ databases">
        <authorList>
            <person name="Krivoruchko A.V."/>
            <person name="Elkin A."/>
        </authorList>
    </citation>
    <scope>NUCLEOTIDE SEQUENCE</scope>
    <source>
        <strain evidence="1">IEGM 1388</strain>
    </source>
</reference>
<dbReference type="RefSeq" id="WP_301574341.1">
    <property type="nucleotide sequence ID" value="NZ_JAPWIE010000011.1"/>
</dbReference>
<sequence>MTPPASGPVLAAEDLHRMAWEMHHDGMSWRQIADELEEPLAAVERMATAYEHLTDTAAAENQHTLF</sequence>
<dbReference type="Proteomes" id="UP001067235">
    <property type="component" value="Unassembled WGS sequence"/>
</dbReference>
<evidence type="ECO:0000313" key="2">
    <source>
        <dbReference type="Proteomes" id="UP001067235"/>
    </source>
</evidence>
<dbReference type="EMBL" id="JAPWIE010000011">
    <property type="protein sequence ID" value="MCZ4553661.1"/>
    <property type="molecule type" value="Genomic_DNA"/>
</dbReference>
<accession>A0ABT4N5V9</accession>
<organism evidence="1 2">
    <name type="scientific">Gordonia rubripertincta</name>
    <name type="common">Rhodococcus corallinus</name>
    <dbReference type="NCBI Taxonomy" id="36822"/>
    <lineage>
        <taxon>Bacteria</taxon>
        <taxon>Bacillati</taxon>
        <taxon>Actinomycetota</taxon>
        <taxon>Actinomycetes</taxon>
        <taxon>Mycobacteriales</taxon>
        <taxon>Gordoniaceae</taxon>
        <taxon>Gordonia</taxon>
    </lineage>
</organism>
<evidence type="ECO:0000313" key="1">
    <source>
        <dbReference type="EMBL" id="MCZ4553661.1"/>
    </source>
</evidence>
<comment type="caution">
    <text evidence="1">The sequence shown here is derived from an EMBL/GenBank/DDBJ whole genome shotgun (WGS) entry which is preliminary data.</text>
</comment>
<proteinExistence type="predicted"/>
<keyword evidence="2" id="KW-1185">Reference proteome</keyword>
<gene>
    <name evidence="1" type="ORF">O4213_26980</name>
</gene>
<name>A0ABT4N5V9_GORRU</name>
<protein>
    <submittedName>
        <fullName evidence="1">Uncharacterized protein</fullName>
    </submittedName>
</protein>